<dbReference type="STRING" id="1117707.VQ7734_03681"/>
<dbReference type="AlphaFoldDB" id="A0A1M7YZ42"/>
<gene>
    <name evidence="1" type="ORF">VQ7734_03681</name>
</gene>
<dbReference type="SUPFAM" id="SSF46785">
    <property type="entry name" value="Winged helix' DNA-binding domain"/>
    <property type="match status" value="1"/>
</dbReference>
<dbReference type="Pfam" id="PF25212">
    <property type="entry name" value="HVO_A0114"/>
    <property type="match status" value="1"/>
</dbReference>
<dbReference type="RefSeq" id="WP_073585341.1">
    <property type="nucleotide sequence ID" value="NZ_AP024897.1"/>
</dbReference>
<proteinExistence type="predicted"/>
<keyword evidence="2" id="KW-1185">Reference proteome</keyword>
<organism evidence="1 2">
    <name type="scientific">Vibrio quintilis</name>
    <dbReference type="NCBI Taxonomy" id="1117707"/>
    <lineage>
        <taxon>Bacteria</taxon>
        <taxon>Pseudomonadati</taxon>
        <taxon>Pseudomonadota</taxon>
        <taxon>Gammaproteobacteria</taxon>
        <taxon>Vibrionales</taxon>
        <taxon>Vibrionaceae</taxon>
        <taxon>Vibrio</taxon>
    </lineage>
</organism>
<sequence length="134" mass="14978">MKARIGIMQESLIRFRLLAIAQGKYVPEAQEPRIWFTSVNAVSQILRPENIELLRLIDAEKPASLTELATMTGRAKSNLSNTLKSLTEKGFARMDQSTGRALKPVALYTDFEIMTDSVLEQKLLRLMAAEQPAA</sequence>
<evidence type="ECO:0000313" key="2">
    <source>
        <dbReference type="Proteomes" id="UP000184600"/>
    </source>
</evidence>
<reference evidence="2" key="1">
    <citation type="submission" date="2016-12" db="EMBL/GenBank/DDBJ databases">
        <authorList>
            <person name="Rodrigo-Torres L."/>
            <person name="Arahal R.D."/>
            <person name="Lucena T."/>
        </authorList>
    </citation>
    <scope>NUCLEOTIDE SEQUENCE [LARGE SCALE GENOMIC DNA]</scope>
</reference>
<dbReference type="InterPro" id="IPR036390">
    <property type="entry name" value="WH_DNA-bd_sf"/>
</dbReference>
<dbReference type="OrthoDB" id="8449527at2"/>
<protein>
    <submittedName>
        <fullName evidence="1">Uncharacterized protein</fullName>
    </submittedName>
</protein>
<dbReference type="Proteomes" id="UP000184600">
    <property type="component" value="Unassembled WGS sequence"/>
</dbReference>
<dbReference type="InterPro" id="IPR036388">
    <property type="entry name" value="WH-like_DNA-bd_sf"/>
</dbReference>
<dbReference type="Gene3D" id="1.10.10.10">
    <property type="entry name" value="Winged helix-like DNA-binding domain superfamily/Winged helix DNA-binding domain"/>
    <property type="match status" value="1"/>
</dbReference>
<evidence type="ECO:0000313" key="1">
    <source>
        <dbReference type="EMBL" id="SHO57911.1"/>
    </source>
</evidence>
<dbReference type="EMBL" id="FRFG01000049">
    <property type="protein sequence ID" value="SHO57911.1"/>
    <property type="molecule type" value="Genomic_DNA"/>
</dbReference>
<name>A0A1M7YZ42_9VIBR</name>
<accession>A0A1M7YZ42</accession>